<dbReference type="GO" id="GO:0005507">
    <property type="term" value="F:copper ion binding"/>
    <property type="evidence" value="ECO:0007669"/>
    <property type="project" value="TreeGrafter"/>
</dbReference>
<dbReference type="GO" id="GO:0016887">
    <property type="term" value="F:ATP hydrolysis activity"/>
    <property type="evidence" value="ECO:0007669"/>
    <property type="project" value="InterPro"/>
</dbReference>
<dbReference type="EC" id="7.2.2.8" evidence="3"/>
<dbReference type="GO" id="GO:0043682">
    <property type="term" value="F:P-type divalent copper transporter activity"/>
    <property type="evidence" value="ECO:0007669"/>
    <property type="project" value="TreeGrafter"/>
</dbReference>
<evidence type="ECO:0000256" key="7">
    <source>
        <dbReference type="ARBA" id="ARBA00022723"/>
    </source>
</evidence>
<keyword evidence="6 18" id="KW-0812">Transmembrane</keyword>
<evidence type="ECO:0000256" key="4">
    <source>
        <dbReference type="ARBA" id="ARBA00022448"/>
    </source>
</evidence>
<dbReference type="SUPFAM" id="SSF55008">
    <property type="entry name" value="HMA, heavy metal-associated domain"/>
    <property type="match status" value="1"/>
</dbReference>
<dbReference type="GO" id="GO:0060003">
    <property type="term" value="P:copper ion export"/>
    <property type="evidence" value="ECO:0007669"/>
    <property type="project" value="UniProtKB-ARBA"/>
</dbReference>
<organism evidence="20 21">
    <name type="scientific">Siphonobacter aquaeclarae</name>
    <dbReference type="NCBI Taxonomy" id="563176"/>
    <lineage>
        <taxon>Bacteria</taxon>
        <taxon>Pseudomonadati</taxon>
        <taxon>Bacteroidota</taxon>
        <taxon>Cytophagia</taxon>
        <taxon>Cytophagales</taxon>
        <taxon>Cytophagaceae</taxon>
        <taxon>Siphonobacter</taxon>
    </lineage>
</organism>
<dbReference type="Pfam" id="PF00122">
    <property type="entry name" value="E1-E2_ATPase"/>
    <property type="match status" value="1"/>
</dbReference>
<name>A0A1G9TGN3_9BACT</name>
<keyword evidence="4" id="KW-0813">Transport</keyword>
<dbReference type="InterPro" id="IPR023298">
    <property type="entry name" value="ATPase_P-typ_TM_dom_sf"/>
</dbReference>
<dbReference type="OrthoDB" id="909834at2"/>
<dbReference type="GO" id="GO:0005886">
    <property type="term" value="C:plasma membrane"/>
    <property type="evidence" value="ECO:0007669"/>
    <property type="project" value="UniProtKB-SubCell"/>
</dbReference>
<dbReference type="RefSeq" id="WP_093205220.1">
    <property type="nucleotide sequence ID" value="NZ_FNGS01000006.1"/>
</dbReference>
<dbReference type="InterPro" id="IPR001757">
    <property type="entry name" value="P_typ_ATPase"/>
</dbReference>
<evidence type="ECO:0000256" key="18">
    <source>
        <dbReference type="RuleBase" id="RU362081"/>
    </source>
</evidence>
<evidence type="ECO:0000256" key="9">
    <source>
        <dbReference type="ARBA" id="ARBA00022796"/>
    </source>
</evidence>
<evidence type="ECO:0000256" key="10">
    <source>
        <dbReference type="ARBA" id="ARBA00022840"/>
    </source>
</evidence>
<protein>
    <recommendedName>
        <fullName evidence="3">P-type Cu(+) transporter</fullName>
        <ecNumber evidence="3">7.2.2.8</ecNumber>
    </recommendedName>
    <alternativeName>
        <fullName evidence="16">Cu(+)-exporting ATPase</fullName>
    </alternativeName>
</protein>
<feature type="transmembrane region" description="Helical" evidence="18">
    <location>
        <begin position="706"/>
        <end position="728"/>
    </location>
</feature>
<dbReference type="GO" id="GO:0005524">
    <property type="term" value="F:ATP binding"/>
    <property type="evidence" value="ECO:0007669"/>
    <property type="project" value="UniProtKB-UniRule"/>
</dbReference>
<dbReference type="InterPro" id="IPR023214">
    <property type="entry name" value="HAD_sf"/>
</dbReference>
<feature type="transmembrane region" description="Helical" evidence="18">
    <location>
        <begin position="371"/>
        <end position="394"/>
    </location>
</feature>
<evidence type="ECO:0000256" key="15">
    <source>
        <dbReference type="ARBA" id="ARBA00023136"/>
    </source>
</evidence>
<dbReference type="PRINTS" id="PR00943">
    <property type="entry name" value="CUATPASE"/>
</dbReference>
<keyword evidence="15 18" id="KW-0472">Membrane</keyword>
<feature type="transmembrane region" description="Helical" evidence="18">
    <location>
        <begin position="343"/>
        <end position="365"/>
    </location>
</feature>
<keyword evidence="11" id="KW-1278">Translocase</keyword>
<dbReference type="PRINTS" id="PR00119">
    <property type="entry name" value="CATATPASE"/>
</dbReference>
<dbReference type="CDD" id="cd00371">
    <property type="entry name" value="HMA"/>
    <property type="match status" value="1"/>
</dbReference>
<dbReference type="CDD" id="cd02094">
    <property type="entry name" value="P-type_ATPase_Cu-like"/>
    <property type="match status" value="1"/>
</dbReference>
<evidence type="ECO:0000313" key="20">
    <source>
        <dbReference type="EMBL" id="SDM46654.1"/>
    </source>
</evidence>
<dbReference type="PANTHER" id="PTHR43520:SF8">
    <property type="entry name" value="P-TYPE CU(+) TRANSPORTER"/>
    <property type="match status" value="1"/>
</dbReference>
<evidence type="ECO:0000256" key="14">
    <source>
        <dbReference type="ARBA" id="ARBA00023065"/>
    </source>
</evidence>
<dbReference type="PROSITE" id="PS00154">
    <property type="entry name" value="ATPASE_E1_E2"/>
    <property type="match status" value="1"/>
</dbReference>
<evidence type="ECO:0000256" key="2">
    <source>
        <dbReference type="ARBA" id="ARBA00006024"/>
    </source>
</evidence>
<dbReference type="SFLD" id="SFLDG00002">
    <property type="entry name" value="C1.7:_P-type_atpase_like"/>
    <property type="match status" value="1"/>
</dbReference>
<dbReference type="SUPFAM" id="SSF81665">
    <property type="entry name" value="Calcium ATPase, transmembrane domain M"/>
    <property type="match status" value="1"/>
</dbReference>
<dbReference type="SFLD" id="SFLDF00027">
    <property type="entry name" value="p-type_atpase"/>
    <property type="match status" value="1"/>
</dbReference>
<dbReference type="InterPro" id="IPR006121">
    <property type="entry name" value="HMA_dom"/>
</dbReference>
<dbReference type="EMBL" id="FNGS01000006">
    <property type="protein sequence ID" value="SDM46654.1"/>
    <property type="molecule type" value="Genomic_DNA"/>
</dbReference>
<sequence>METIDTAVETIRVPVTGMSCAACALSIQTVLSRQSGVDATSVNFADESARITFHPDETSLERLQQVVQSIGYNLILDTENAEEKQAEYKENKLRELQRNLIRASILTVPVVVLGMAFMDWPPANYIMWVLSTPVLFVFGKKFFVNAWKQARFGQTSMDTLVAMSTGIAYAFSVFNTLNPEFWHRRGLHPHVYFEAAAVVVAFILLGKWLEERAKSTTSSAIKKLMGLQPQSVILVLNGEEKEISLAEVKVGDRILVRPGDKIPVDGKVKSGHSFVDESMISGEPVPVEKTKGTSVFAGTVNQQGSFHLIAAKVGGETLLAQLIRLVQEAQGSKAPVQRLVDKIAGIFVPVVIIIAALTFAAWWVLGGDNALTYGLLNAVTVLVIACPCALGLATPTAIMVGVGKGAESGILIKDAESLEKAYQVNHVILDKTGTITQGKPDVTDARWESDFFRSVLMGIEGQSTHPLAEAVVRYLKEQNARPIAMERVDAVPGKGMQAVYAGQTFYAGSPGWMTALGLSMDEWPVKTWQQQAQTVILLADDVKVRAALAISDPVKETSAEAVRQLKKQGIGVTMLTGDNRQTAAFVAGQVGITDVRAEVMPQDKAAVVKELQQQGKVVAMVGDGINDSQALAQADVSVAMGHGSDIAMNVAKMTLISSDLQLLPRAFHLSSMTVGAIRQNLFWAFIYNIIGIPIAAGVLYPVNGFLLNPMIAGAAMALSSVSVVSNSLRLKYRKL</sequence>
<dbReference type="InterPro" id="IPR036412">
    <property type="entry name" value="HAD-like_sf"/>
</dbReference>
<feature type="transmembrane region" description="Helical" evidence="18">
    <location>
        <begin position="160"/>
        <end position="178"/>
    </location>
</feature>
<dbReference type="InterPro" id="IPR008250">
    <property type="entry name" value="ATPase_P-typ_transduc_dom_A_sf"/>
</dbReference>
<comment type="subcellular location">
    <subcellularLocation>
        <location evidence="1">Cell membrane</location>
        <topology evidence="1">Multi-pass membrane protein</topology>
    </subcellularLocation>
</comment>
<dbReference type="Gene3D" id="3.30.70.100">
    <property type="match status" value="1"/>
</dbReference>
<dbReference type="Pfam" id="PF00702">
    <property type="entry name" value="Hydrolase"/>
    <property type="match status" value="1"/>
</dbReference>
<keyword evidence="5 18" id="KW-1003">Cell membrane</keyword>
<dbReference type="PROSITE" id="PS01229">
    <property type="entry name" value="COF_2"/>
    <property type="match status" value="1"/>
</dbReference>
<dbReference type="STRING" id="563176.SAMN04488090_3547"/>
<evidence type="ECO:0000256" key="12">
    <source>
        <dbReference type="ARBA" id="ARBA00022989"/>
    </source>
</evidence>
<evidence type="ECO:0000256" key="16">
    <source>
        <dbReference type="ARBA" id="ARBA00033239"/>
    </source>
</evidence>
<feature type="transmembrane region" description="Helical" evidence="18">
    <location>
        <begin position="99"/>
        <end position="117"/>
    </location>
</feature>
<keyword evidence="21" id="KW-1185">Reference proteome</keyword>
<dbReference type="NCBIfam" id="TIGR01525">
    <property type="entry name" value="ATPase-IB_hvy"/>
    <property type="match status" value="1"/>
</dbReference>
<keyword evidence="14" id="KW-0406">Ion transport</keyword>
<dbReference type="AlphaFoldDB" id="A0A1G9TGN3"/>
<dbReference type="PROSITE" id="PS01047">
    <property type="entry name" value="HMA_1"/>
    <property type="match status" value="1"/>
</dbReference>
<dbReference type="SUPFAM" id="SSF56784">
    <property type="entry name" value="HAD-like"/>
    <property type="match status" value="1"/>
</dbReference>
<evidence type="ECO:0000256" key="11">
    <source>
        <dbReference type="ARBA" id="ARBA00022967"/>
    </source>
</evidence>
<proteinExistence type="inferred from homology"/>
<keyword evidence="13" id="KW-0186">Copper</keyword>
<evidence type="ECO:0000313" key="21">
    <source>
        <dbReference type="Proteomes" id="UP000198901"/>
    </source>
</evidence>
<evidence type="ECO:0000256" key="5">
    <source>
        <dbReference type="ARBA" id="ARBA00022475"/>
    </source>
</evidence>
<dbReference type="SUPFAM" id="SSF81653">
    <property type="entry name" value="Calcium ATPase, transduction domain A"/>
    <property type="match status" value="1"/>
</dbReference>
<dbReference type="NCBIfam" id="TIGR01511">
    <property type="entry name" value="ATPase-IB1_Cu"/>
    <property type="match status" value="1"/>
</dbReference>
<dbReference type="GO" id="GO:0055070">
    <property type="term" value="P:copper ion homeostasis"/>
    <property type="evidence" value="ECO:0007669"/>
    <property type="project" value="TreeGrafter"/>
</dbReference>
<dbReference type="InterPro" id="IPR023299">
    <property type="entry name" value="ATPase_P-typ_cyto_dom_N"/>
</dbReference>
<comment type="catalytic activity">
    <reaction evidence="17">
        <text>Cu(+)(in) + ATP + H2O = Cu(+)(out) + ADP + phosphate + H(+)</text>
        <dbReference type="Rhea" id="RHEA:25792"/>
        <dbReference type="ChEBI" id="CHEBI:15377"/>
        <dbReference type="ChEBI" id="CHEBI:15378"/>
        <dbReference type="ChEBI" id="CHEBI:30616"/>
        <dbReference type="ChEBI" id="CHEBI:43474"/>
        <dbReference type="ChEBI" id="CHEBI:49552"/>
        <dbReference type="ChEBI" id="CHEBI:456216"/>
        <dbReference type="EC" id="7.2.2.8"/>
    </reaction>
</comment>
<keyword evidence="7 18" id="KW-0479">Metal-binding</keyword>
<accession>A0A1G9TGN3</accession>
<dbReference type="PROSITE" id="PS50846">
    <property type="entry name" value="HMA_2"/>
    <property type="match status" value="1"/>
</dbReference>
<evidence type="ECO:0000256" key="13">
    <source>
        <dbReference type="ARBA" id="ARBA00023008"/>
    </source>
</evidence>
<dbReference type="NCBIfam" id="TIGR01494">
    <property type="entry name" value="ATPase_P-type"/>
    <property type="match status" value="1"/>
</dbReference>
<keyword evidence="10 18" id="KW-0067">ATP-binding</keyword>
<evidence type="ECO:0000256" key="1">
    <source>
        <dbReference type="ARBA" id="ARBA00004651"/>
    </source>
</evidence>
<dbReference type="InterPro" id="IPR044492">
    <property type="entry name" value="P_typ_ATPase_HD_dom"/>
</dbReference>
<dbReference type="InterPro" id="IPR036163">
    <property type="entry name" value="HMA_dom_sf"/>
</dbReference>
<dbReference type="Gene3D" id="3.40.1110.10">
    <property type="entry name" value="Calcium-transporting ATPase, cytoplasmic domain N"/>
    <property type="match status" value="1"/>
</dbReference>
<comment type="similarity">
    <text evidence="2 18">Belongs to the cation transport ATPase (P-type) (TC 3.A.3) family. Type IB subfamily.</text>
</comment>
<evidence type="ECO:0000256" key="17">
    <source>
        <dbReference type="ARBA" id="ARBA00049289"/>
    </source>
</evidence>
<dbReference type="FunFam" id="2.70.150.10:FF:000020">
    <property type="entry name" value="Copper-exporting P-type ATPase A"/>
    <property type="match status" value="1"/>
</dbReference>
<feature type="transmembrane region" description="Helical" evidence="18">
    <location>
        <begin position="123"/>
        <end position="139"/>
    </location>
</feature>
<dbReference type="Pfam" id="PF00403">
    <property type="entry name" value="HMA"/>
    <property type="match status" value="1"/>
</dbReference>
<evidence type="ECO:0000256" key="3">
    <source>
        <dbReference type="ARBA" id="ARBA00012517"/>
    </source>
</evidence>
<dbReference type="InterPro" id="IPR017969">
    <property type="entry name" value="Heavy-metal-associated_CS"/>
</dbReference>
<dbReference type="PANTHER" id="PTHR43520">
    <property type="entry name" value="ATP7, ISOFORM B"/>
    <property type="match status" value="1"/>
</dbReference>
<dbReference type="InterPro" id="IPR027256">
    <property type="entry name" value="P-typ_ATPase_IB"/>
</dbReference>
<evidence type="ECO:0000256" key="6">
    <source>
        <dbReference type="ARBA" id="ARBA00022692"/>
    </source>
</evidence>
<dbReference type="Gene3D" id="2.70.150.10">
    <property type="entry name" value="Calcium-transporting ATPase, cytoplasmic transduction domain A"/>
    <property type="match status" value="1"/>
</dbReference>
<feature type="transmembrane region" description="Helical" evidence="18">
    <location>
        <begin position="190"/>
        <end position="209"/>
    </location>
</feature>
<gene>
    <name evidence="20" type="ORF">SAMN04488090_3547</name>
</gene>
<dbReference type="SFLD" id="SFLDS00003">
    <property type="entry name" value="Haloacid_Dehalogenase"/>
    <property type="match status" value="1"/>
</dbReference>
<keyword evidence="8 18" id="KW-0547">Nucleotide-binding</keyword>
<dbReference type="Gene3D" id="3.40.50.1000">
    <property type="entry name" value="HAD superfamily/HAD-like"/>
    <property type="match status" value="1"/>
</dbReference>
<reference evidence="20 21" key="1">
    <citation type="submission" date="2016-10" db="EMBL/GenBank/DDBJ databases">
        <authorList>
            <person name="de Groot N.N."/>
        </authorList>
    </citation>
    <scope>NUCLEOTIDE SEQUENCE [LARGE SCALE GENOMIC DNA]</scope>
    <source>
        <strain evidence="20 21">DSM 21668</strain>
    </source>
</reference>
<dbReference type="InterPro" id="IPR018303">
    <property type="entry name" value="ATPase_P-typ_P_site"/>
</dbReference>
<feature type="transmembrane region" description="Helical" evidence="18">
    <location>
        <begin position="681"/>
        <end position="700"/>
    </location>
</feature>
<evidence type="ECO:0000259" key="19">
    <source>
        <dbReference type="PROSITE" id="PS50846"/>
    </source>
</evidence>
<keyword evidence="9" id="KW-0187">Copper transport</keyword>
<dbReference type="FunFam" id="3.40.50.1000:FF:000144">
    <property type="entry name" value="copper-transporting ATPase 1 isoform X2"/>
    <property type="match status" value="1"/>
</dbReference>
<dbReference type="FunFam" id="3.30.70.100:FF:000001">
    <property type="entry name" value="ATPase copper transporting beta"/>
    <property type="match status" value="1"/>
</dbReference>
<evidence type="ECO:0000256" key="8">
    <source>
        <dbReference type="ARBA" id="ARBA00022741"/>
    </source>
</evidence>
<dbReference type="InterPro" id="IPR059000">
    <property type="entry name" value="ATPase_P-type_domA"/>
</dbReference>
<feature type="domain" description="HMA" evidence="19">
    <location>
        <begin position="9"/>
        <end position="75"/>
    </location>
</feature>
<dbReference type="Proteomes" id="UP000198901">
    <property type="component" value="Unassembled WGS sequence"/>
</dbReference>
<dbReference type="GO" id="GO:0140581">
    <property type="term" value="F:P-type monovalent copper transporter activity"/>
    <property type="evidence" value="ECO:0007669"/>
    <property type="project" value="UniProtKB-EC"/>
</dbReference>
<keyword evidence="12 18" id="KW-1133">Transmembrane helix</keyword>